<evidence type="ECO:0000313" key="1">
    <source>
        <dbReference type="EMBL" id="MFC0625838.1"/>
    </source>
</evidence>
<gene>
    <name evidence="1" type="ORF">ACFFGN_17295</name>
</gene>
<keyword evidence="2" id="KW-1185">Reference proteome</keyword>
<dbReference type="RefSeq" id="WP_380048650.1">
    <property type="nucleotide sequence ID" value="NZ_JBHLTC010000018.1"/>
</dbReference>
<accession>A0ABV6QMK4</accession>
<protein>
    <submittedName>
        <fullName evidence="1">Uncharacterized protein</fullName>
    </submittedName>
</protein>
<evidence type="ECO:0000313" key="2">
    <source>
        <dbReference type="Proteomes" id="UP001589890"/>
    </source>
</evidence>
<reference evidence="1 2" key="1">
    <citation type="submission" date="2024-09" db="EMBL/GenBank/DDBJ databases">
        <authorList>
            <person name="Sun Q."/>
            <person name="Mori K."/>
        </authorList>
    </citation>
    <scope>NUCLEOTIDE SEQUENCE [LARGE SCALE GENOMIC DNA]</scope>
    <source>
        <strain evidence="1 2">CGMCC 1.15906</strain>
    </source>
</reference>
<dbReference type="Proteomes" id="UP001589890">
    <property type="component" value="Unassembled WGS sequence"/>
</dbReference>
<organism evidence="1 2">
    <name type="scientific">Kribbella deserti</name>
    <dbReference type="NCBI Taxonomy" id="1926257"/>
    <lineage>
        <taxon>Bacteria</taxon>
        <taxon>Bacillati</taxon>
        <taxon>Actinomycetota</taxon>
        <taxon>Actinomycetes</taxon>
        <taxon>Propionibacteriales</taxon>
        <taxon>Kribbellaceae</taxon>
        <taxon>Kribbella</taxon>
    </lineage>
</organism>
<sequence>MSIDRAARKTWESLRAAELELADRRRDFLALPVETRHELLAAGLESPAQRGTALRMIEFLEIVHRLEYFPQLVRLASSAHADTMLVRQVIAGLPRPWVHSFLKDEMWPILAQGDDEEFRRFAELLTEIGPEDLLLDLVDLARASSDADIREVAEDFGKN</sequence>
<dbReference type="EMBL" id="JBHLTC010000018">
    <property type="protein sequence ID" value="MFC0625838.1"/>
    <property type="molecule type" value="Genomic_DNA"/>
</dbReference>
<name>A0ABV6QMK4_9ACTN</name>
<proteinExistence type="predicted"/>
<comment type="caution">
    <text evidence="1">The sequence shown here is derived from an EMBL/GenBank/DDBJ whole genome shotgun (WGS) entry which is preliminary data.</text>
</comment>